<gene>
    <name evidence="6" type="ORF">AVDCRST_MAG60-1638</name>
</gene>
<dbReference type="PRINTS" id="PR00080">
    <property type="entry name" value="SDRFAMILY"/>
</dbReference>
<dbReference type="Gene3D" id="3.40.50.720">
    <property type="entry name" value="NAD(P)-binding Rossmann-like Domain"/>
    <property type="match status" value="1"/>
</dbReference>
<keyword evidence="2 6" id="KW-0560">Oxidoreductase</keyword>
<reference evidence="6" key="1">
    <citation type="submission" date="2020-02" db="EMBL/GenBank/DDBJ databases">
        <authorList>
            <person name="Meier V. D."/>
        </authorList>
    </citation>
    <scope>NUCLEOTIDE SEQUENCE</scope>
    <source>
        <strain evidence="6">AVDCRST_MAG60</strain>
    </source>
</reference>
<dbReference type="FunFam" id="3.40.50.720:FF:000084">
    <property type="entry name" value="Short-chain dehydrogenase reductase"/>
    <property type="match status" value="1"/>
</dbReference>
<dbReference type="InterPro" id="IPR020904">
    <property type="entry name" value="Sc_DH/Rdtase_CS"/>
</dbReference>
<accession>A0A6J4NSP2</accession>
<dbReference type="PRINTS" id="PR00081">
    <property type="entry name" value="GDHRDH"/>
</dbReference>
<dbReference type="InterPro" id="IPR002347">
    <property type="entry name" value="SDR_fam"/>
</dbReference>
<evidence type="ECO:0000256" key="3">
    <source>
        <dbReference type="RuleBase" id="RU000363"/>
    </source>
</evidence>
<evidence type="ECO:0000256" key="1">
    <source>
        <dbReference type="ARBA" id="ARBA00006484"/>
    </source>
</evidence>
<dbReference type="SUPFAM" id="SSF51735">
    <property type="entry name" value="NAD(P)-binding Rossmann-fold domains"/>
    <property type="match status" value="1"/>
</dbReference>
<sequence>MTKPVAGQVVVITGASSGIGRATALELAGQGARVVCAARTVPALESLVDEIGSNGGEAIAVPTDVADPQAVYGLAETAERRFGRIDTWVNNAAVAVWGRFEDITDEEFERVMRVNFMGQVYGARAALEPLRRAGGGVLVGVASVEGVRAVPMHAPYTASKWALRGFYDCLRMELKEAGDPIEVSVILPGPIATPFFEHARSKVGAMPKPPPPTYAPEVVARAIAHAAVTPTREVPVGGPAAGFFLAQRLSPALTDVVLSRRRIAIPAQRANRPDNGTDNVDAPIDEPGRVRGDYADAVVESSAFTALIGQRRRPTEAIGAVVTRVREGVGRMTGRGDSTPD</sequence>
<dbReference type="SMART" id="SM00822">
    <property type="entry name" value="PKS_KR"/>
    <property type="match status" value="1"/>
</dbReference>
<feature type="region of interest" description="Disordered" evidence="4">
    <location>
        <begin position="268"/>
        <end position="287"/>
    </location>
</feature>
<organism evidence="6">
    <name type="scientific">uncultured Nocardioides sp</name>
    <dbReference type="NCBI Taxonomy" id="198441"/>
    <lineage>
        <taxon>Bacteria</taxon>
        <taxon>Bacillati</taxon>
        <taxon>Actinomycetota</taxon>
        <taxon>Actinomycetes</taxon>
        <taxon>Propionibacteriales</taxon>
        <taxon>Nocardioidaceae</taxon>
        <taxon>Nocardioides</taxon>
        <taxon>environmental samples</taxon>
    </lineage>
</organism>
<dbReference type="Pfam" id="PF00106">
    <property type="entry name" value="adh_short"/>
    <property type="match status" value="1"/>
</dbReference>
<dbReference type="EC" id="1.1.1.100" evidence="6"/>
<dbReference type="GO" id="GO:0016020">
    <property type="term" value="C:membrane"/>
    <property type="evidence" value="ECO:0007669"/>
    <property type="project" value="TreeGrafter"/>
</dbReference>
<protein>
    <submittedName>
        <fullName evidence="6">3-oxoacyl-[acyl-carrier protein] reductase</fullName>
        <ecNumber evidence="6">1.1.1.100</ecNumber>
    </submittedName>
</protein>
<dbReference type="PANTHER" id="PTHR44196:SF1">
    <property type="entry name" value="DEHYDROGENASE_REDUCTASE SDR FAMILY MEMBER 7B"/>
    <property type="match status" value="1"/>
</dbReference>
<dbReference type="AlphaFoldDB" id="A0A6J4NSP2"/>
<evidence type="ECO:0000259" key="5">
    <source>
        <dbReference type="SMART" id="SM00822"/>
    </source>
</evidence>
<evidence type="ECO:0000256" key="4">
    <source>
        <dbReference type="SAM" id="MobiDB-lite"/>
    </source>
</evidence>
<dbReference type="GO" id="GO:0004316">
    <property type="term" value="F:3-oxoacyl-[acyl-carrier-protein] reductase (NADPH) activity"/>
    <property type="evidence" value="ECO:0007669"/>
    <property type="project" value="UniProtKB-EC"/>
</dbReference>
<evidence type="ECO:0000313" key="6">
    <source>
        <dbReference type="EMBL" id="CAA9392589.1"/>
    </source>
</evidence>
<feature type="domain" description="Ketoreductase" evidence="5">
    <location>
        <begin position="8"/>
        <end position="194"/>
    </location>
</feature>
<dbReference type="InterPro" id="IPR057326">
    <property type="entry name" value="KR_dom"/>
</dbReference>
<name>A0A6J4NSP2_9ACTN</name>
<dbReference type="EMBL" id="CADCUN010000175">
    <property type="protein sequence ID" value="CAA9392589.1"/>
    <property type="molecule type" value="Genomic_DNA"/>
</dbReference>
<dbReference type="InterPro" id="IPR036291">
    <property type="entry name" value="NAD(P)-bd_dom_sf"/>
</dbReference>
<comment type="similarity">
    <text evidence="1 3">Belongs to the short-chain dehydrogenases/reductases (SDR) family.</text>
</comment>
<dbReference type="NCBIfam" id="NF005495">
    <property type="entry name" value="PRK07109.1"/>
    <property type="match status" value="1"/>
</dbReference>
<evidence type="ECO:0000256" key="2">
    <source>
        <dbReference type="ARBA" id="ARBA00023002"/>
    </source>
</evidence>
<dbReference type="PROSITE" id="PS00061">
    <property type="entry name" value="ADH_SHORT"/>
    <property type="match status" value="1"/>
</dbReference>
<dbReference type="PANTHER" id="PTHR44196">
    <property type="entry name" value="DEHYDROGENASE/REDUCTASE SDR FAMILY MEMBER 7B"/>
    <property type="match status" value="1"/>
</dbReference>
<proteinExistence type="inferred from homology"/>